<evidence type="ECO:0000313" key="6">
    <source>
        <dbReference type="EMBL" id="GFR37978.1"/>
    </source>
</evidence>
<dbReference type="Proteomes" id="UP000654993">
    <property type="component" value="Unassembled WGS sequence"/>
</dbReference>
<name>A0A916QEJ9_9BACL</name>
<protein>
    <submittedName>
        <fullName evidence="6">TetR family transcriptional regulator</fullName>
    </submittedName>
</protein>
<dbReference type="PANTHER" id="PTHR30055">
    <property type="entry name" value="HTH-TYPE TRANSCRIPTIONAL REGULATOR RUTR"/>
    <property type="match status" value="1"/>
</dbReference>
<keyword evidence="2 4" id="KW-0238">DNA-binding</keyword>
<dbReference type="InterPro" id="IPR009057">
    <property type="entry name" value="Homeodomain-like_sf"/>
</dbReference>
<dbReference type="InterPro" id="IPR036271">
    <property type="entry name" value="Tet_transcr_reg_TetR-rel_C_sf"/>
</dbReference>
<dbReference type="InterPro" id="IPR001647">
    <property type="entry name" value="HTH_TetR"/>
</dbReference>
<reference evidence="6" key="2">
    <citation type="journal article" date="2021" name="Data Brief">
        <title>Draft genome sequence data of the facultative, thermophilic, xylanolytic bacterium Paenibacillus sp. strain DA-C8.</title>
        <authorList>
            <person name="Chhe C."/>
            <person name="Uke A."/>
            <person name="Baramee S."/>
            <person name="Ungkulpasvich U."/>
            <person name="Tachaapaikoon C."/>
            <person name="Pason P."/>
            <person name="Waeonukul R."/>
            <person name="Ratanakhanokchai K."/>
            <person name="Kosugi A."/>
        </authorList>
    </citation>
    <scope>NUCLEOTIDE SEQUENCE</scope>
    <source>
        <strain evidence="6">DA-C8</strain>
    </source>
</reference>
<dbReference type="EMBL" id="BMAQ01000009">
    <property type="protein sequence ID" value="GFR37978.1"/>
    <property type="molecule type" value="Genomic_DNA"/>
</dbReference>
<dbReference type="Pfam" id="PF00440">
    <property type="entry name" value="TetR_N"/>
    <property type="match status" value="1"/>
</dbReference>
<gene>
    <name evidence="6" type="ORF">PRECH8_12740</name>
</gene>
<dbReference type="PANTHER" id="PTHR30055:SF239">
    <property type="entry name" value="TRANSCRIPTIONAL REGULATORY PROTEIN"/>
    <property type="match status" value="1"/>
</dbReference>
<keyword evidence="7" id="KW-1185">Reference proteome</keyword>
<dbReference type="GO" id="GO:0003700">
    <property type="term" value="F:DNA-binding transcription factor activity"/>
    <property type="evidence" value="ECO:0007669"/>
    <property type="project" value="TreeGrafter"/>
</dbReference>
<evidence type="ECO:0000256" key="1">
    <source>
        <dbReference type="ARBA" id="ARBA00023015"/>
    </source>
</evidence>
<dbReference type="SUPFAM" id="SSF46689">
    <property type="entry name" value="Homeodomain-like"/>
    <property type="match status" value="1"/>
</dbReference>
<evidence type="ECO:0000256" key="4">
    <source>
        <dbReference type="PROSITE-ProRule" id="PRU00335"/>
    </source>
</evidence>
<proteinExistence type="predicted"/>
<accession>A0A916QEJ9</accession>
<comment type="caution">
    <text evidence="6">The sequence shown here is derived from an EMBL/GenBank/DDBJ whole genome shotgun (WGS) entry which is preliminary data.</text>
</comment>
<reference evidence="6" key="1">
    <citation type="submission" date="2020-08" db="EMBL/GenBank/DDBJ databases">
        <authorList>
            <person name="Uke A."/>
            <person name="Chhe C."/>
            <person name="Baramee S."/>
            <person name="Kosugi A."/>
        </authorList>
    </citation>
    <scope>NUCLEOTIDE SEQUENCE</scope>
    <source>
        <strain evidence="6">DA-C8</strain>
    </source>
</reference>
<feature type="DNA-binding region" description="H-T-H motif" evidence="4">
    <location>
        <begin position="29"/>
        <end position="48"/>
    </location>
</feature>
<dbReference type="RefSeq" id="WP_200966241.1">
    <property type="nucleotide sequence ID" value="NZ_BMAQ01000009.1"/>
</dbReference>
<dbReference type="Pfam" id="PF13305">
    <property type="entry name" value="TetR_C_33"/>
    <property type="match status" value="1"/>
</dbReference>
<dbReference type="Gene3D" id="1.10.357.10">
    <property type="entry name" value="Tetracycline Repressor, domain 2"/>
    <property type="match status" value="1"/>
</dbReference>
<dbReference type="InterPro" id="IPR050109">
    <property type="entry name" value="HTH-type_TetR-like_transc_reg"/>
</dbReference>
<evidence type="ECO:0000256" key="3">
    <source>
        <dbReference type="ARBA" id="ARBA00023163"/>
    </source>
</evidence>
<evidence type="ECO:0000313" key="7">
    <source>
        <dbReference type="Proteomes" id="UP000654993"/>
    </source>
</evidence>
<dbReference type="InterPro" id="IPR025996">
    <property type="entry name" value="MT1864/Rv1816-like_C"/>
</dbReference>
<keyword evidence="1" id="KW-0805">Transcription regulation</keyword>
<dbReference type="GO" id="GO:0000976">
    <property type="term" value="F:transcription cis-regulatory region binding"/>
    <property type="evidence" value="ECO:0007669"/>
    <property type="project" value="TreeGrafter"/>
</dbReference>
<dbReference type="PROSITE" id="PS50977">
    <property type="entry name" value="HTH_TETR_2"/>
    <property type="match status" value="1"/>
</dbReference>
<evidence type="ECO:0000259" key="5">
    <source>
        <dbReference type="PROSITE" id="PS50977"/>
    </source>
</evidence>
<sequence length="191" mass="21770">MSPRAGIDKQVILRTAAEMADQYGFEEVTVARLARALNIRPPSLYNHIEGLNELRRELSIYSVQMLYDHLMHAVNGRSKEEAIEALCLAYLDFSRRHPGLYEAAQLAPSPEEEEWIRLSYQVVELIMTILEPYGLQGDEAVHHVRILRSLLHGFASLEQKNGFGLPLNLEETQRRMIAVLIAGIQSQAEYR</sequence>
<feature type="domain" description="HTH tetR-type" evidence="5">
    <location>
        <begin position="6"/>
        <end position="66"/>
    </location>
</feature>
<dbReference type="SUPFAM" id="SSF48498">
    <property type="entry name" value="Tetracyclin repressor-like, C-terminal domain"/>
    <property type="match status" value="1"/>
</dbReference>
<dbReference type="AlphaFoldDB" id="A0A916QEJ9"/>
<dbReference type="Gene3D" id="1.10.10.60">
    <property type="entry name" value="Homeodomain-like"/>
    <property type="match status" value="1"/>
</dbReference>
<evidence type="ECO:0000256" key="2">
    <source>
        <dbReference type="ARBA" id="ARBA00023125"/>
    </source>
</evidence>
<keyword evidence="3" id="KW-0804">Transcription</keyword>
<organism evidence="6 7">
    <name type="scientific">Insulibacter thermoxylanivorax</name>
    <dbReference type="NCBI Taxonomy" id="2749268"/>
    <lineage>
        <taxon>Bacteria</taxon>
        <taxon>Bacillati</taxon>
        <taxon>Bacillota</taxon>
        <taxon>Bacilli</taxon>
        <taxon>Bacillales</taxon>
        <taxon>Paenibacillaceae</taxon>
        <taxon>Insulibacter</taxon>
    </lineage>
</organism>